<feature type="domain" description="FAD-binding" evidence="1">
    <location>
        <begin position="3"/>
        <end position="342"/>
    </location>
</feature>
<keyword evidence="3" id="KW-1185">Reference proteome</keyword>
<dbReference type="Gene3D" id="3.30.9.10">
    <property type="entry name" value="D-Amino Acid Oxidase, subunit A, domain 2"/>
    <property type="match status" value="1"/>
</dbReference>
<dbReference type="KEGG" id="mik:FOE78_01940"/>
<dbReference type="InterPro" id="IPR036188">
    <property type="entry name" value="FAD/NAD-bd_sf"/>
</dbReference>
<name>A0A516Q520_9ACTN</name>
<evidence type="ECO:0000259" key="1">
    <source>
        <dbReference type="Pfam" id="PF01494"/>
    </source>
</evidence>
<dbReference type="PANTHER" id="PTHR46865:SF2">
    <property type="entry name" value="MONOOXYGENASE"/>
    <property type="match status" value="1"/>
</dbReference>
<dbReference type="Gene3D" id="3.50.50.60">
    <property type="entry name" value="FAD/NAD(P)-binding domain"/>
    <property type="match status" value="1"/>
</dbReference>
<dbReference type="InterPro" id="IPR002938">
    <property type="entry name" value="FAD-bd"/>
</dbReference>
<protein>
    <submittedName>
        <fullName evidence="2">FAD-dependent oxidoreductase</fullName>
    </submittedName>
</protein>
<accession>A0A516Q520</accession>
<dbReference type="SUPFAM" id="SSF51905">
    <property type="entry name" value="FAD/NAD(P)-binding domain"/>
    <property type="match status" value="1"/>
</dbReference>
<dbReference type="Proteomes" id="UP000319263">
    <property type="component" value="Chromosome"/>
</dbReference>
<dbReference type="InterPro" id="IPR051704">
    <property type="entry name" value="FAD_aromatic-hydroxylase"/>
</dbReference>
<dbReference type="Pfam" id="PF01494">
    <property type="entry name" value="FAD_binding_3"/>
    <property type="match status" value="1"/>
</dbReference>
<dbReference type="AlphaFoldDB" id="A0A516Q520"/>
<organism evidence="2 3">
    <name type="scientific">Microlunatus elymi</name>
    <dbReference type="NCBI Taxonomy" id="2596828"/>
    <lineage>
        <taxon>Bacteria</taxon>
        <taxon>Bacillati</taxon>
        <taxon>Actinomycetota</taxon>
        <taxon>Actinomycetes</taxon>
        <taxon>Propionibacteriales</taxon>
        <taxon>Propionibacteriaceae</taxon>
        <taxon>Microlunatus</taxon>
    </lineage>
</organism>
<dbReference type="PANTHER" id="PTHR46865">
    <property type="entry name" value="OXIDOREDUCTASE-RELATED"/>
    <property type="match status" value="1"/>
</dbReference>
<dbReference type="PRINTS" id="PR00420">
    <property type="entry name" value="RNGMNOXGNASE"/>
</dbReference>
<dbReference type="OrthoDB" id="3212532at2"/>
<reference evidence="2 3" key="1">
    <citation type="submission" date="2019-07" db="EMBL/GenBank/DDBJ databases">
        <title>Microlunatus dokdonensis sp. nov. isolated from the rhizospheric soil of the wild plant Elymus tsukushiensis.</title>
        <authorList>
            <person name="Ghim S.-Y."/>
            <person name="Hwang Y.-J."/>
            <person name="Son J.-S."/>
            <person name="Shin J.-H."/>
        </authorList>
    </citation>
    <scope>NUCLEOTIDE SEQUENCE [LARGE SCALE GENOMIC DNA]</scope>
    <source>
        <strain evidence="2 3">KUDC0627</strain>
    </source>
</reference>
<gene>
    <name evidence="2" type="ORF">FOE78_01940</name>
</gene>
<dbReference type="EMBL" id="CP041692">
    <property type="protein sequence ID" value="QDP98518.1"/>
    <property type="molecule type" value="Genomic_DNA"/>
</dbReference>
<evidence type="ECO:0000313" key="2">
    <source>
        <dbReference type="EMBL" id="QDP98518.1"/>
    </source>
</evidence>
<proteinExistence type="predicted"/>
<dbReference type="GO" id="GO:0071949">
    <property type="term" value="F:FAD binding"/>
    <property type="evidence" value="ECO:0007669"/>
    <property type="project" value="InterPro"/>
</dbReference>
<sequence>MNEIDVLICGGGIAGAAAAFWLGRAGQRVIVVERAPQPRKGGQAVDVRGAGRTVVERMGLLDQARTIATDQRGLAVVDANGRNLLRMPVDAFDGEGIVSEIEILRGDLAELLYRATLPDTDYIFDDTITAIDVDDHGVTVTLENSEPIRCRLVIGADGSHSVVRGLAFDDRTAVRPLGCYTSWFTVGAEFDLDGWVQMYNAPGGLTAMVRPGHGPDEIKAALSFRSGPLTYDRRDIAAQQDHLRQRFRDAGWRIPRLLDGMSTADDFGFDSMDQIHLPHWHRDRVVLLGDAGYCASPLTGLGTSLALVGAYVLAGELATNPGDHRRALISYEQLMRPYVKQAQQLPPGGIGGYAPDSRLALWLRTASMRASMHWPMRQLMVRQFARADAIDLPGYPLGATVPIC</sequence>
<evidence type="ECO:0000313" key="3">
    <source>
        <dbReference type="Proteomes" id="UP000319263"/>
    </source>
</evidence>